<dbReference type="PATRIC" id="fig|1051646.9.peg.4690"/>
<evidence type="ECO:0000313" key="4">
    <source>
        <dbReference type="Proteomes" id="UP000030071"/>
    </source>
</evidence>
<dbReference type="KEGG" id="vtu:IX91_24875"/>
<proteinExistence type="predicted"/>
<evidence type="ECO:0000313" key="3">
    <source>
        <dbReference type="Proteomes" id="UP000003836"/>
    </source>
</evidence>
<reference evidence="1 4" key="3">
    <citation type="submission" date="2014-08" db="EMBL/GenBank/DDBJ databases">
        <title>First Complete Genome Sequence of the Shellfish Pathogen Vibrio tubiashii.</title>
        <authorList>
            <person name="Richards G.P."/>
            <person name="Needleman D.S."/>
            <person name="Watson M.A."/>
            <person name="Bono J.L."/>
        </authorList>
    </citation>
    <scope>NUCLEOTIDE SEQUENCE [LARGE SCALE GENOMIC DNA]</scope>
    <source>
        <strain evidence="1 4">ATCC 19109</strain>
        <plasmid evidence="1">p123</plasmid>
        <plasmid evidence="4">Plasmid p123</plasmid>
    </source>
</reference>
<name>F9TDH3_9VIBR</name>
<sequence length="111" mass="13074">MHDKVYFIEVSNIDKNAIRPQMRDWDCDHLISTMTFRLSVAGRLAYERSAAYLETRQLAEDLMIYWLPSLNARSYGDFNVAVKSETANAYKRRWCLKRSLEAKLLLKSKEH</sequence>
<dbReference type="AlphaFoldDB" id="F9TDH3"/>
<reference evidence="2 3" key="2">
    <citation type="journal article" date="2012" name="Int. J. Syst. Evol. Microbiol.">
        <title>Vibrio caribbeanicus sp. nov., isolated from the marine sponge Scleritoderma cyanea.</title>
        <authorList>
            <person name="Hoffmann M."/>
            <person name="Monday S.R."/>
            <person name="Allard M.W."/>
            <person name="Strain E.A."/>
            <person name="Whittaker P."/>
            <person name="Naum M."/>
            <person name="McCarthy P.J."/>
            <person name="Lopez J.V."/>
            <person name="Fischer M."/>
            <person name="Brown E.W."/>
        </authorList>
    </citation>
    <scope>NUCLEOTIDE SEQUENCE [LARGE SCALE GENOMIC DNA]</scope>
    <source>
        <strain evidence="2 3">ATCC 19109</strain>
    </source>
</reference>
<organism evidence="1 4">
    <name type="scientific">Vibrio tubiashii ATCC 19109</name>
    <dbReference type="NCBI Taxonomy" id="1051646"/>
    <lineage>
        <taxon>Bacteria</taxon>
        <taxon>Pseudomonadati</taxon>
        <taxon>Pseudomonadota</taxon>
        <taxon>Gammaproteobacteria</taxon>
        <taxon>Vibrionales</taxon>
        <taxon>Vibrionaceae</taxon>
        <taxon>Vibrio</taxon>
        <taxon>Vibrio oreintalis group</taxon>
    </lineage>
</organism>
<evidence type="ECO:0000313" key="2">
    <source>
        <dbReference type="EMBL" id="EGU46804.1"/>
    </source>
</evidence>
<keyword evidence="3" id="KW-1185">Reference proteome</keyword>
<dbReference type="EMBL" id="AFWI01000216">
    <property type="protein sequence ID" value="EGU46804.1"/>
    <property type="molecule type" value="Genomic_DNA"/>
</dbReference>
<dbReference type="Proteomes" id="UP000003836">
    <property type="component" value="Unassembled WGS sequence"/>
</dbReference>
<keyword evidence="1" id="KW-0614">Plasmid</keyword>
<protein>
    <submittedName>
        <fullName evidence="1">Uncharacterized protein</fullName>
    </submittedName>
</protein>
<dbReference type="HOGENOM" id="CLU_2157353_0_0_6"/>
<gene>
    <name evidence="1" type="ORF">IX91_24875</name>
    <name evidence="2" type="ORF">VITU9109_10442</name>
</gene>
<accession>F9TDH3</accession>
<evidence type="ECO:0000313" key="1">
    <source>
        <dbReference type="EMBL" id="AIW17307.1"/>
    </source>
</evidence>
<dbReference type="EMBL" id="CP009357">
    <property type="protein sequence ID" value="AIW17307.1"/>
    <property type="molecule type" value="Genomic_DNA"/>
</dbReference>
<dbReference type="Proteomes" id="UP000030071">
    <property type="component" value="Plasmid p123"/>
</dbReference>
<reference evidence="2" key="1">
    <citation type="submission" date="2011-08" db="EMBL/GenBank/DDBJ databases">
        <authorList>
            <person name="Hoffman M."/>
            <person name="Strain E.A."/>
            <person name="Brown E."/>
            <person name="Allard M.W."/>
        </authorList>
    </citation>
    <scope>NUCLEOTIDE SEQUENCE</scope>
    <source>
        <strain evidence="2">ATCC 19109</strain>
    </source>
</reference>
<geneLocation type="plasmid" evidence="1 4">
    <name>p123</name>
</geneLocation>